<dbReference type="KEGG" id="vg:80266233"/>
<dbReference type="RefSeq" id="YP_010766554.1">
    <property type="nucleotide sequence ID" value="NC_073680.1"/>
</dbReference>
<protein>
    <submittedName>
        <fullName evidence="1">Uncharacterized protein</fullName>
    </submittedName>
</protein>
<proteinExistence type="predicted"/>
<organism evidence="1 2">
    <name type="scientific">Pseudomonas phage M5.1</name>
    <dbReference type="NCBI Taxonomy" id="2873460"/>
    <lineage>
        <taxon>Viruses</taxon>
        <taxon>Duplodnaviria</taxon>
        <taxon>Heunggongvirae</taxon>
        <taxon>Uroviricota</taxon>
        <taxon>Caudoviricetes</taxon>
        <taxon>Vandenendeviridae</taxon>
        <taxon>Gorskivirinae</taxon>
        <taxon>Kremarvirus</taxon>
        <taxon>Kremarvirus M51</taxon>
    </lineage>
</organism>
<evidence type="ECO:0000313" key="2">
    <source>
        <dbReference type="Proteomes" id="UP000828412"/>
    </source>
</evidence>
<sequence length="44" mass="5213">MSDWKELEDVGQPCSSENGWCGWCGRCREHSEDLHEREKWGDDE</sequence>
<dbReference type="Proteomes" id="UP000828412">
    <property type="component" value="Segment"/>
</dbReference>
<keyword evidence="2" id="KW-1185">Reference proteome</keyword>
<gene>
    <name evidence="1" type="primary">2</name>
    <name evidence="1" type="ORF">M51_2</name>
</gene>
<name>A0AAE8XFK9_9CAUD</name>
<reference evidence="1 2" key="1">
    <citation type="submission" date="2021-08" db="EMBL/GenBank/DDBJ databases">
        <authorList>
            <person name="DeCurzio J.M.K."/>
            <person name="Krukonis G.P."/>
            <person name="Delesalle V.A."/>
        </authorList>
    </citation>
    <scope>NUCLEOTIDE SEQUENCE [LARGE SCALE GENOMIC DNA]</scope>
</reference>
<accession>A0AAE8XFK9</accession>
<dbReference type="GeneID" id="80266233"/>
<dbReference type="EMBL" id="MZ826350">
    <property type="protein sequence ID" value="UAV89603.1"/>
    <property type="molecule type" value="Genomic_DNA"/>
</dbReference>
<evidence type="ECO:0000313" key="1">
    <source>
        <dbReference type="EMBL" id="UAV89603.1"/>
    </source>
</evidence>